<dbReference type="GO" id="GO:0005975">
    <property type="term" value="P:carbohydrate metabolic process"/>
    <property type="evidence" value="ECO:0007669"/>
    <property type="project" value="TreeGrafter"/>
</dbReference>
<keyword evidence="4" id="KW-0808">Transferase</keyword>
<comment type="pathway">
    <text evidence="1">Carbohydrate metabolism; tricarboxylic acid cycle; isocitrate from oxaloacetate: step 1/2.</text>
</comment>
<evidence type="ECO:0000313" key="5">
    <source>
        <dbReference type="EMBL" id="MDF0601230.1"/>
    </source>
</evidence>
<sequence length="411" mass="44898">MNENEDTRGLMTAEEVAQRLNVKRATVYAYVSRGLLQRKTLAGIDGSLFDAMEVERLAGRSRKGRRPGRTTPTFRSAITTLHNDEFYYRGHRACRLARTETFENVAHLLWLDRLDLGDGFVPNRQVAERLAHWGSLLPAETLPFDRVRAFVPLAATLDPMRHDLNTASVVDRVPALMATLAAALASSEQRGTLPDTRFGFAQWLWSALCPATPSESQLEVLNAALILTADADVMSPTTVAARYAASVGSDIYSVIGAGMHSSGGAVQYASSLAIESYLGTFDDRSIGEIVGERLRQRESIPGFGHPRFSKGDARAALILEKLAGAGFASDRVDKLSEFLEMQHKRGLPEPNIGFAISALAYVARMVRGSGDMIFAIGRTAGWAAHAIEQYNNEQPLPRPPSLYVGHPPMSD</sequence>
<dbReference type="GO" id="GO:0006099">
    <property type="term" value="P:tricarboxylic acid cycle"/>
    <property type="evidence" value="ECO:0007669"/>
    <property type="project" value="TreeGrafter"/>
</dbReference>
<dbReference type="InterPro" id="IPR036969">
    <property type="entry name" value="Citrate_synthase_sf"/>
</dbReference>
<dbReference type="Gene3D" id="1.10.580.10">
    <property type="entry name" value="Citrate Synthase, domain 1"/>
    <property type="match status" value="1"/>
</dbReference>
<name>A0AAE3NUJ0_9RHOB</name>
<comment type="caution">
    <text evidence="5">The sequence shown here is derived from an EMBL/GenBank/DDBJ whole genome shotgun (WGS) entry which is preliminary data.</text>
</comment>
<reference evidence="5" key="1">
    <citation type="submission" date="2023-03" db="EMBL/GenBank/DDBJ databases">
        <title>Multiphase analysis and comparison of six strains from genera Psychromarinibacter, Lutimaribacter, and Maritimibacter, including a novel species: Psychromarinibacter sediminicola sp. nov.</title>
        <authorList>
            <person name="Wang Y.-H."/>
            <person name="Ye M.-Q."/>
            <person name="Du Z.-J."/>
        </authorList>
    </citation>
    <scope>NUCLEOTIDE SEQUENCE</scope>
    <source>
        <strain evidence="5">C21-152</strain>
    </source>
</reference>
<accession>A0AAE3NUJ0</accession>
<evidence type="ECO:0000256" key="1">
    <source>
        <dbReference type="ARBA" id="ARBA00004751"/>
    </source>
</evidence>
<comment type="similarity">
    <text evidence="2">Belongs to the citrate synthase family.</text>
</comment>
<organism evidence="5 6">
    <name type="scientific">Psychromarinibacter sediminicola</name>
    <dbReference type="NCBI Taxonomy" id="3033385"/>
    <lineage>
        <taxon>Bacteria</taxon>
        <taxon>Pseudomonadati</taxon>
        <taxon>Pseudomonadota</taxon>
        <taxon>Alphaproteobacteria</taxon>
        <taxon>Rhodobacterales</taxon>
        <taxon>Paracoccaceae</taxon>
        <taxon>Psychromarinibacter</taxon>
    </lineage>
</organism>
<evidence type="ECO:0000256" key="4">
    <source>
        <dbReference type="ARBA" id="ARBA00022679"/>
    </source>
</evidence>
<evidence type="ECO:0000256" key="2">
    <source>
        <dbReference type="ARBA" id="ARBA00010566"/>
    </source>
</evidence>
<evidence type="ECO:0000256" key="3">
    <source>
        <dbReference type="ARBA" id="ARBA00012972"/>
    </source>
</evidence>
<dbReference type="Proteomes" id="UP001220964">
    <property type="component" value="Unassembled WGS sequence"/>
</dbReference>
<dbReference type="Pfam" id="PF00285">
    <property type="entry name" value="Citrate_synt"/>
    <property type="match status" value="1"/>
</dbReference>
<dbReference type="InterPro" id="IPR016142">
    <property type="entry name" value="Citrate_synth-like_lrg_a-sub"/>
</dbReference>
<dbReference type="Gene3D" id="1.10.230.10">
    <property type="entry name" value="Cytochrome P450-Terp, domain 2"/>
    <property type="match status" value="1"/>
</dbReference>
<proteinExistence type="inferred from homology"/>
<dbReference type="GO" id="GO:0036440">
    <property type="term" value="F:citrate synthase activity"/>
    <property type="evidence" value="ECO:0007669"/>
    <property type="project" value="UniProtKB-EC"/>
</dbReference>
<dbReference type="InterPro" id="IPR016143">
    <property type="entry name" value="Citrate_synth-like_sm_a-sub"/>
</dbReference>
<evidence type="ECO:0000313" key="6">
    <source>
        <dbReference type="Proteomes" id="UP001220964"/>
    </source>
</evidence>
<dbReference type="GO" id="GO:0005829">
    <property type="term" value="C:cytosol"/>
    <property type="evidence" value="ECO:0007669"/>
    <property type="project" value="TreeGrafter"/>
</dbReference>
<dbReference type="RefSeq" id="WP_275567370.1">
    <property type="nucleotide sequence ID" value="NZ_JARGYC010000024.1"/>
</dbReference>
<dbReference type="PRINTS" id="PR00143">
    <property type="entry name" value="CITRTSNTHASE"/>
</dbReference>
<dbReference type="EC" id="2.3.3.16" evidence="3"/>
<dbReference type="InterPro" id="IPR002020">
    <property type="entry name" value="Citrate_synthase"/>
</dbReference>
<protein>
    <recommendedName>
        <fullName evidence="3">citrate synthase (unknown stereospecificity)</fullName>
        <ecNumber evidence="3">2.3.3.16</ecNumber>
    </recommendedName>
</protein>
<dbReference type="PANTHER" id="PTHR11739:SF4">
    <property type="entry name" value="CITRATE SYNTHASE, PEROXISOMAL"/>
    <property type="match status" value="1"/>
</dbReference>
<gene>
    <name evidence="5" type="ORF">P1J78_10860</name>
</gene>
<dbReference type="PANTHER" id="PTHR11739">
    <property type="entry name" value="CITRATE SYNTHASE"/>
    <property type="match status" value="1"/>
</dbReference>
<dbReference type="SUPFAM" id="SSF48256">
    <property type="entry name" value="Citrate synthase"/>
    <property type="match status" value="1"/>
</dbReference>
<keyword evidence="6" id="KW-1185">Reference proteome</keyword>
<dbReference type="EMBL" id="JARGYC010000024">
    <property type="protein sequence ID" value="MDF0601230.1"/>
    <property type="molecule type" value="Genomic_DNA"/>
</dbReference>
<dbReference type="AlphaFoldDB" id="A0AAE3NUJ0"/>